<gene>
    <name evidence="1" type="ORF">ESCO_003873</name>
</gene>
<accession>A0A0N0RU87</accession>
<evidence type="ECO:0000313" key="1">
    <source>
        <dbReference type="EMBL" id="KOS22795.1"/>
    </source>
</evidence>
<organism evidence="1 2">
    <name type="scientific">Escovopsis weberi</name>
    <dbReference type="NCBI Taxonomy" id="150374"/>
    <lineage>
        <taxon>Eukaryota</taxon>
        <taxon>Fungi</taxon>
        <taxon>Dikarya</taxon>
        <taxon>Ascomycota</taxon>
        <taxon>Pezizomycotina</taxon>
        <taxon>Sordariomycetes</taxon>
        <taxon>Hypocreomycetidae</taxon>
        <taxon>Hypocreales</taxon>
        <taxon>Hypocreaceae</taxon>
        <taxon>Escovopsis</taxon>
    </lineage>
</organism>
<dbReference type="OrthoDB" id="185373at2759"/>
<comment type="caution">
    <text evidence="1">The sequence shown here is derived from an EMBL/GenBank/DDBJ whole genome shotgun (WGS) entry which is preliminary data.</text>
</comment>
<name>A0A0N0RU87_ESCWE</name>
<dbReference type="AlphaFoldDB" id="A0A0N0RU87"/>
<keyword evidence="2" id="KW-1185">Reference proteome</keyword>
<proteinExistence type="predicted"/>
<reference evidence="1 2" key="1">
    <citation type="submission" date="2015-07" db="EMBL/GenBank/DDBJ databases">
        <title>The genome of the fungus Escovopsis weberi, a specialized disease agent of ant agriculture.</title>
        <authorList>
            <person name="de Man T.J."/>
            <person name="Stajich J.E."/>
            <person name="Kubicek C.P."/>
            <person name="Chenthamara K."/>
            <person name="Atanasova L."/>
            <person name="Druzhinina I.S."/>
            <person name="Birnbaum S."/>
            <person name="Barribeau S.M."/>
            <person name="Teiling C."/>
            <person name="Suen G."/>
            <person name="Currie C."/>
            <person name="Gerardo N.M."/>
        </authorList>
    </citation>
    <scope>NUCLEOTIDE SEQUENCE [LARGE SCALE GENOMIC DNA]</scope>
</reference>
<dbReference type="EMBL" id="LGSR01000002">
    <property type="protein sequence ID" value="KOS22795.1"/>
    <property type="molecule type" value="Genomic_DNA"/>
</dbReference>
<evidence type="ECO:0000313" key="2">
    <source>
        <dbReference type="Proteomes" id="UP000053831"/>
    </source>
</evidence>
<dbReference type="STRING" id="150374.A0A0N0RU87"/>
<protein>
    <recommendedName>
        <fullName evidence="3">Pentatricopeptide repeat-containing protein</fullName>
    </recommendedName>
</protein>
<evidence type="ECO:0008006" key="3">
    <source>
        <dbReference type="Google" id="ProtNLM"/>
    </source>
</evidence>
<dbReference type="Proteomes" id="UP000053831">
    <property type="component" value="Unassembled WGS sequence"/>
</dbReference>
<sequence length="532" mass="59210">MLLYRLLFTRSKLDGDYKQTKGLYGMFLEAGLFDKIAVPRKTEYKIRRLLFSKALDAGDEAFARDEMRAIRSLEPDLIKSDVKLQGVLLSHEAFRGRWDAVRAGLVALTDVVDAKSRYFGRLLVEITDMFAKAHTADELENLLRGLADHYRIPMKRRWVQRILDGHASRREIGKMLSWLQFCSDHGLKVDDQFIGGYVANCRKYLSLSEDTVTKLYQTLGRPLPARPILDRALSQEGQASDGGLDSEHWASRADALTYMQSLEAHEEWERLIEAYTKFQQSGLGYSQDILRLAVLGCIRGGGGGAGGEGEKGSKAGNLERASALIVEARDRGHEVAGALTPLLVARLDKGDDPGALIKSALQNGVKVHNSVYNKATQSTLARGDVEGAVQMCRLAARENGGRRLLYSEHNFLNLVVAYMSSAQYYEPLRDVVARFTSEVDWWKGSQRCKMGIKLAMKTAAMRAAVNPAGRRKHEEVLFKLDEALMHVRKCRVVVGERQAVKDALIGLMRGREEKGGVAMSPAEVVPRIAEAV</sequence>